<organism evidence="3">
    <name type="scientific">Schistocephalus solidus</name>
    <name type="common">Tapeworm</name>
    <dbReference type="NCBI Taxonomy" id="70667"/>
    <lineage>
        <taxon>Eukaryota</taxon>
        <taxon>Metazoa</taxon>
        <taxon>Spiralia</taxon>
        <taxon>Lophotrochozoa</taxon>
        <taxon>Platyhelminthes</taxon>
        <taxon>Cestoda</taxon>
        <taxon>Eucestoda</taxon>
        <taxon>Diphyllobothriidea</taxon>
        <taxon>Diphyllobothriidae</taxon>
        <taxon>Schistocephalus</taxon>
    </lineage>
</organism>
<dbReference type="EMBL" id="UYSU01040916">
    <property type="protein sequence ID" value="VDM02674.1"/>
    <property type="molecule type" value="Genomic_DNA"/>
</dbReference>
<sequence>MKTGSAIYEADWIATAKAKRAARKSPAPWINSTNAEALPATAWTLTCESIAQRMANQCLVHKLIAEIVASTALAHPLTSVSTKTCGRKPPAVLHNYISPRETLHHICVSGASMCIRDFAFQVGGVCNSELMLNQPQEVHLNAGESHRRDCSRGPKSKYPREYQMCIRDFAFQVGGVCNSELMLHQPQEMHLNAGESHRRDWARGPKSKYPREYQPWIL</sequence>
<dbReference type="Proteomes" id="UP000275846">
    <property type="component" value="Unassembled WGS sequence"/>
</dbReference>
<evidence type="ECO:0000313" key="3">
    <source>
        <dbReference type="WBParaSite" id="SSLN_0001690201-mRNA-1"/>
    </source>
</evidence>
<protein>
    <submittedName>
        <fullName evidence="1 3">Uncharacterized protein</fullName>
    </submittedName>
</protein>
<keyword evidence="2" id="KW-1185">Reference proteome</keyword>
<proteinExistence type="predicted"/>
<dbReference type="WBParaSite" id="SSLN_0001690201-mRNA-1">
    <property type="protein sequence ID" value="SSLN_0001690201-mRNA-1"/>
    <property type="gene ID" value="SSLN_0001690201"/>
</dbReference>
<reference evidence="3" key="1">
    <citation type="submission" date="2016-06" db="UniProtKB">
        <authorList>
            <consortium name="WormBaseParasite"/>
        </authorList>
    </citation>
    <scope>IDENTIFICATION</scope>
</reference>
<evidence type="ECO:0000313" key="2">
    <source>
        <dbReference type="Proteomes" id="UP000275846"/>
    </source>
</evidence>
<gene>
    <name evidence="1" type="ORF">SSLN_LOCUS16288</name>
</gene>
<accession>A0A183TIJ0</accession>
<evidence type="ECO:0000313" key="1">
    <source>
        <dbReference type="EMBL" id="VDM02674.1"/>
    </source>
</evidence>
<name>A0A183TIJ0_SCHSO</name>
<reference evidence="1 2" key="2">
    <citation type="submission" date="2018-11" db="EMBL/GenBank/DDBJ databases">
        <authorList>
            <consortium name="Pathogen Informatics"/>
        </authorList>
    </citation>
    <scope>NUCLEOTIDE SEQUENCE [LARGE SCALE GENOMIC DNA]</scope>
    <source>
        <strain evidence="1 2">NST_G2</strain>
    </source>
</reference>
<dbReference type="AlphaFoldDB" id="A0A183TIJ0"/>